<evidence type="ECO:0000256" key="4">
    <source>
        <dbReference type="ARBA" id="ARBA00022679"/>
    </source>
</evidence>
<protein>
    <recommendedName>
        <fullName evidence="2">histidine kinase</fullName>
        <ecNumber evidence="2">2.7.13.3</ecNumber>
    </recommendedName>
</protein>
<dbReference type="Gene3D" id="3.30.565.10">
    <property type="entry name" value="Histidine kinase-like ATPase, C-terminal domain"/>
    <property type="match status" value="1"/>
</dbReference>
<name>A0A0D7W3D8_9FLAO</name>
<dbReference type="EMBL" id="JTDV01000010">
    <property type="protein sequence ID" value="KJD32337.1"/>
    <property type="molecule type" value="Genomic_DNA"/>
</dbReference>
<evidence type="ECO:0000313" key="9">
    <source>
        <dbReference type="Proteomes" id="UP000032361"/>
    </source>
</evidence>
<dbReference type="InterPro" id="IPR003661">
    <property type="entry name" value="HisK_dim/P_dom"/>
</dbReference>
<comment type="catalytic activity">
    <reaction evidence="1">
        <text>ATP + protein L-histidine = ADP + protein N-phospho-L-histidine.</text>
        <dbReference type="EC" id="2.7.13.3"/>
    </reaction>
</comment>
<dbReference type="RefSeq" id="WP_044626820.1">
    <property type="nucleotide sequence ID" value="NZ_JTDV01000010.1"/>
</dbReference>
<dbReference type="PATRIC" id="fig|1382798.3.peg.808"/>
<reference evidence="8 9" key="1">
    <citation type="journal article" date="2015" name="Antonie Van Leeuwenhoek">
        <title>Tamlana nanhaiensis sp. nov., isolated from surface seawater collected from the South China Sea.</title>
        <authorList>
            <person name="Liu X."/>
            <person name="Lai Q."/>
            <person name="Du Y."/>
            <person name="Li G."/>
            <person name="Sun F."/>
            <person name="Shao Z."/>
        </authorList>
    </citation>
    <scope>NUCLEOTIDE SEQUENCE [LARGE SCALE GENOMIC DNA]</scope>
    <source>
        <strain evidence="8 9">FHC16</strain>
    </source>
</reference>
<dbReference type="SUPFAM" id="SSF47384">
    <property type="entry name" value="Homodimeric domain of signal transducing histidine kinase"/>
    <property type="match status" value="1"/>
</dbReference>
<dbReference type="AlphaFoldDB" id="A0A0D7W3D8"/>
<evidence type="ECO:0000256" key="1">
    <source>
        <dbReference type="ARBA" id="ARBA00000085"/>
    </source>
</evidence>
<dbReference type="InterPro" id="IPR050351">
    <property type="entry name" value="BphY/WalK/GraS-like"/>
</dbReference>
<feature type="domain" description="Histidine kinase" evidence="6">
    <location>
        <begin position="142"/>
        <end position="349"/>
    </location>
</feature>
<dbReference type="Pfam" id="PF00512">
    <property type="entry name" value="HisKA"/>
    <property type="match status" value="1"/>
</dbReference>
<keyword evidence="5 8" id="KW-0418">Kinase</keyword>
<dbReference type="Gene3D" id="1.10.287.130">
    <property type="match status" value="1"/>
</dbReference>
<dbReference type="PROSITE" id="PS50109">
    <property type="entry name" value="HIS_KIN"/>
    <property type="match status" value="1"/>
</dbReference>
<keyword evidence="3" id="KW-0597">Phosphoprotein</keyword>
<organism evidence="8 9">
    <name type="scientific">Neotamlana nanhaiensis</name>
    <dbReference type="NCBI Taxonomy" id="1382798"/>
    <lineage>
        <taxon>Bacteria</taxon>
        <taxon>Pseudomonadati</taxon>
        <taxon>Bacteroidota</taxon>
        <taxon>Flavobacteriia</taxon>
        <taxon>Flavobacteriales</taxon>
        <taxon>Flavobacteriaceae</taxon>
        <taxon>Neotamlana</taxon>
    </lineage>
</organism>
<dbReference type="InterPro" id="IPR003594">
    <property type="entry name" value="HATPase_dom"/>
</dbReference>
<dbReference type="GO" id="GO:0007234">
    <property type="term" value="P:osmosensory signaling via phosphorelay pathway"/>
    <property type="evidence" value="ECO:0007669"/>
    <property type="project" value="TreeGrafter"/>
</dbReference>
<dbReference type="InterPro" id="IPR004358">
    <property type="entry name" value="Sig_transdc_His_kin-like_C"/>
</dbReference>
<sequence>MNSLLKRQIRKYLNDDLLENKEVKAFMEAVNNSYNNFDEQFVMVQRAMKISSEELFTANQKLQEEAEAQKKVINKLKNIVETLNIDQSSTQKNKDVGSFDVENLANFIEDQAQKIVEINQKSEKLLEELSYQNQELSDYAHMISHDLKSPLRSIDTLTLWLYDDNKDVFNESDKQTIYQIRNHVEKMELLINGILEYSTIGRAQEGIYNVDVDYAVNEVLGRLEIPDNISVVKLQQLPLIKGEKYRLQQVFRNLITNAINFNDKKQGKVEIGYTEHESHWEFFVKDNGKGIEEKYFDKIFKTFQKLEIKVGTIGMGLSIAKKIVTMYGGEIWLKSEVGKGTTFYFTIKK</sequence>
<keyword evidence="4" id="KW-0808">Transferase</keyword>
<dbReference type="Pfam" id="PF02518">
    <property type="entry name" value="HATPase_c"/>
    <property type="match status" value="1"/>
</dbReference>
<dbReference type="SUPFAM" id="SSF55874">
    <property type="entry name" value="ATPase domain of HSP90 chaperone/DNA topoisomerase II/histidine kinase"/>
    <property type="match status" value="1"/>
</dbReference>
<dbReference type="InterPro" id="IPR005467">
    <property type="entry name" value="His_kinase_dom"/>
</dbReference>
<dbReference type="PANTHER" id="PTHR42878">
    <property type="entry name" value="TWO-COMPONENT HISTIDINE KINASE"/>
    <property type="match status" value="1"/>
</dbReference>
<evidence type="ECO:0000256" key="3">
    <source>
        <dbReference type="ARBA" id="ARBA00022553"/>
    </source>
</evidence>
<dbReference type="EC" id="2.7.13.3" evidence="2"/>
<dbReference type="PANTHER" id="PTHR42878:SF15">
    <property type="entry name" value="BACTERIOPHYTOCHROME"/>
    <property type="match status" value="1"/>
</dbReference>
<evidence type="ECO:0000313" key="7">
    <source>
        <dbReference type="EMBL" id="KJD32175.1"/>
    </source>
</evidence>
<evidence type="ECO:0000256" key="5">
    <source>
        <dbReference type="ARBA" id="ARBA00022777"/>
    </source>
</evidence>
<evidence type="ECO:0000256" key="2">
    <source>
        <dbReference type="ARBA" id="ARBA00012438"/>
    </source>
</evidence>
<dbReference type="PRINTS" id="PR00344">
    <property type="entry name" value="BCTRLSENSOR"/>
</dbReference>
<dbReference type="InterPro" id="IPR036097">
    <property type="entry name" value="HisK_dim/P_sf"/>
</dbReference>
<dbReference type="SMART" id="SM00387">
    <property type="entry name" value="HATPase_c"/>
    <property type="match status" value="1"/>
</dbReference>
<dbReference type="GO" id="GO:0030295">
    <property type="term" value="F:protein kinase activator activity"/>
    <property type="evidence" value="ECO:0007669"/>
    <property type="project" value="TreeGrafter"/>
</dbReference>
<dbReference type="GO" id="GO:0000155">
    <property type="term" value="F:phosphorelay sensor kinase activity"/>
    <property type="evidence" value="ECO:0007669"/>
    <property type="project" value="InterPro"/>
</dbReference>
<keyword evidence="9" id="KW-1185">Reference proteome</keyword>
<accession>A0A0D7W3D8</accession>
<dbReference type="GO" id="GO:0000156">
    <property type="term" value="F:phosphorelay response regulator activity"/>
    <property type="evidence" value="ECO:0007669"/>
    <property type="project" value="TreeGrafter"/>
</dbReference>
<gene>
    <name evidence="7" type="ORF">PK35_11255</name>
    <name evidence="8" type="ORF">PK35_12140</name>
</gene>
<dbReference type="STRING" id="1382798.PK35_11255"/>
<dbReference type="OrthoDB" id="9781208at2"/>
<comment type="caution">
    <text evidence="8">The sequence shown here is derived from an EMBL/GenBank/DDBJ whole genome shotgun (WGS) entry which is preliminary data.</text>
</comment>
<dbReference type="CDD" id="cd00082">
    <property type="entry name" value="HisKA"/>
    <property type="match status" value="1"/>
</dbReference>
<evidence type="ECO:0000259" key="6">
    <source>
        <dbReference type="PROSITE" id="PS50109"/>
    </source>
</evidence>
<dbReference type="EMBL" id="JTDV01000010">
    <property type="protein sequence ID" value="KJD32175.1"/>
    <property type="molecule type" value="Genomic_DNA"/>
</dbReference>
<dbReference type="InterPro" id="IPR036890">
    <property type="entry name" value="HATPase_C_sf"/>
</dbReference>
<dbReference type="Proteomes" id="UP000032361">
    <property type="component" value="Unassembled WGS sequence"/>
</dbReference>
<dbReference type="SMART" id="SM00388">
    <property type="entry name" value="HisKA"/>
    <property type="match status" value="1"/>
</dbReference>
<proteinExistence type="predicted"/>
<evidence type="ECO:0000313" key="8">
    <source>
        <dbReference type="EMBL" id="KJD32337.1"/>
    </source>
</evidence>